<gene>
    <name evidence="2" type="ORF">VNI00_014590</name>
</gene>
<evidence type="ECO:0000313" key="2">
    <source>
        <dbReference type="EMBL" id="KAK7029450.1"/>
    </source>
</evidence>
<dbReference type="EMBL" id="JAYKXP010000083">
    <property type="protein sequence ID" value="KAK7029450.1"/>
    <property type="molecule type" value="Genomic_DNA"/>
</dbReference>
<evidence type="ECO:0000256" key="1">
    <source>
        <dbReference type="SAM" id="MobiDB-lite"/>
    </source>
</evidence>
<reference evidence="2 3" key="1">
    <citation type="submission" date="2024-01" db="EMBL/GenBank/DDBJ databases">
        <title>A draft genome for a cacao thread blight-causing isolate of Paramarasmius palmivorus.</title>
        <authorList>
            <person name="Baruah I.K."/>
            <person name="Bukari Y."/>
            <person name="Amoako-Attah I."/>
            <person name="Meinhardt L.W."/>
            <person name="Bailey B.A."/>
            <person name="Cohen S.P."/>
        </authorList>
    </citation>
    <scope>NUCLEOTIDE SEQUENCE [LARGE SCALE GENOMIC DNA]</scope>
    <source>
        <strain evidence="2 3">GH-12</strain>
    </source>
</reference>
<evidence type="ECO:0000313" key="3">
    <source>
        <dbReference type="Proteomes" id="UP001383192"/>
    </source>
</evidence>
<organism evidence="2 3">
    <name type="scientific">Paramarasmius palmivorus</name>
    <dbReference type="NCBI Taxonomy" id="297713"/>
    <lineage>
        <taxon>Eukaryota</taxon>
        <taxon>Fungi</taxon>
        <taxon>Dikarya</taxon>
        <taxon>Basidiomycota</taxon>
        <taxon>Agaricomycotina</taxon>
        <taxon>Agaricomycetes</taxon>
        <taxon>Agaricomycetidae</taxon>
        <taxon>Agaricales</taxon>
        <taxon>Marasmiineae</taxon>
        <taxon>Marasmiaceae</taxon>
        <taxon>Paramarasmius</taxon>
    </lineage>
</organism>
<feature type="compositionally biased region" description="Basic and acidic residues" evidence="1">
    <location>
        <begin position="358"/>
        <end position="373"/>
    </location>
</feature>
<accession>A0AAW0BQI7</accession>
<comment type="caution">
    <text evidence="2">The sequence shown here is derived from an EMBL/GenBank/DDBJ whole genome shotgun (WGS) entry which is preliminary data.</text>
</comment>
<protein>
    <submittedName>
        <fullName evidence="2">Uncharacterized protein</fullName>
    </submittedName>
</protein>
<dbReference type="Proteomes" id="UP001383192">
    <property type="component" value="Unassembled WGS sequence"/>
</dbReference>
<feature type="region of interest" description="Disordered" evidence="1">
    <location>
        <begin position="338"/>
        <end position="407"/>
    </location>
</feature>
<dbReference type="AlphaFoldDB" id="A0AAW0BQI7"/>
<name>A0AAW0BQI7_9AGAR</name>
<keyword evidence="3" id="KW-1185">Reference proteome</keyword>
<sequence length="433" mass="49105">MSSPVCTASYVRKNQIATIPVYMPKSPSKVPNNDGLERYSDVASQVFSGSDTANERTLYDKVLERSGRSLLTDEVCASIEMCRVLNTIRMDSSDCETLVEDEVTFKEFLEMYYTALGFSGKNNFRFDFAENCVPLESNYHMLWGTYGLFCFTPSLELLKHWSRLLKDENEMWQPSEARSDSVFNIMIQELREEGLQVLIIDPRNFLPNDRHILISNSERNVAYKNSTLPFLQRANSRLPPTYQPSVKYPYKVVNGIKLYVSPFAIIVNAYSKIVDRNFKKIVPRHTFGLAYLQALDRYREGLRTLVQEIFYLPAGHPFRSTPGFPQSDETIQDGYATDATMKGSHSHGCDSEDPECLEQDHNESCHVTSQDRESSDDEDSNELSASSPFFGLTPQDIQTAARKSVDPRVDADERIMAALMLGGMLRSGLKVSD</sequence>
<proteinExistence type="predicted"/>